<evidence type="ECO:0000259" key="1">
    <source>
        <dbReference type="SMART" id="SM00848"/>
    </source>
</evidence>
<organism evidence="2 3">
    <name type="scientific">Helianthus annuus</name>
    <name type="common">Common sunflower</name>
    <dbReference type="NCBI Taxonomy" id="4232"/>
    <lineage>
        <taxon>Eukaryota</taxon>
        <taxon>Viridiplantae</taxon>
        <taxon>Streptophyta</taxon>
        <taxon>Embryophyta</taxon>
        <taxon>Tracheophyta</taxon>
        <taxon>Spermatophyta</taxon>
        <taxon>Magnoliopsida</taxon>
        <taxon>eudicotyledons</taxon>
        <taxon>Gunneridae</taxon>
        <taxon>Pentapetalae</taxon>
        <taxon>asterids</taxon>
        <taxon>campanulids</taxon>
        <taxon>Asterales</taxon>
        <taxon>Asteraceae</taxon>
        <taxon>Asteroideae</taxon>
        <taxon>Heliantheae alliance</taxon>
        <taxon>Heliantheae</taxon>
        <taxon>Helianthus</taxon>
    </lineage>
</organism>
<proteinExistence type="predicted"/>
<reference evidence="2" key="1">
    <citation type="journal article" date="2017" name="Nature">
        <title>The sunflower genome provides insights into oil metabolism, flowering and Asterid evolution.</title>
        <authorList>
            <person name="Badouin H."/>
            <person name="Gouzy J."/>
            <person name="Grassa C.J."/>
            <person name="Murat F."/>
            <person name="Staton S.E."/>
            <person name="Cottret L."/>
            <person name="Lelandais-Briere C."/>
            <person name="Owens G.L."/>
            <person name="Carrere S."/>
            <person name="Mayjonade B."/>
            <person name="Legrand L."/>
            <person name="Gill N."/>
            <person name="Kane N.C."/>
            <person name="Bowers J.E."/>
            <person name="Hubner S."/>
            <person name="Bellec A."/>
            <person name="Berard A."/>
            <person name="Berges H."/>
            <person name="Blanchet N."/>
            <person name="Boniface M.C."/>
            <person name="Brunel D."/>
            <person name="Catrice O."/>
            <person name="Chaidir N."/>
            <person name="Claudel C."/>
            <person name="Donnadieu C."/>
            <person name="Faraut T."/>
            <person name="Fievet G."/>
            <person name="Helmstetter N."/>
            <person name="King M."/>
            <person name="Knapp S.J."/>
            <person name="Lai Z."/>
            <person name="Le Paslier M.C."/>
            <person name="Lippi Y."/>
            <person name="Lorenzon L."/>
            <person name="Mandel J.R."/>
            <person name="Marage G."/>
            <person name="Marchand G."/>
            <person name="Marquand E."/>
            <person name="Bret-Mestries E."/>
            <person name="Morien E."/>
            <person name="Nambeesan S."/>
            <person name="Nguyen T."/>
            <person name="Pegot-Espagnet P."/>
            <person name="Pouilly N."/>
            <person name="Raftis F."/>
            <person name="Sallet E."/>
            <person name="Schiex T."/>
            <person name="Thomas J."/>
            <person name="Vandecasteele C."/>
            <person name="Vares D."/>
            <person name="Vear F."/>
            <person name="Vautrin S."/>
            <person name="Crespi M."/>
            <person name="Mangin B."/>
            <person name="Burke J.M."/>
            <person name="Salse J."/>
            <person name="Munos S."/>
            <person name="Vincourt P."/>
            <person name="Rieseberg L.H."/>
            <person name="Langlade N.B."/>
        </authorList>
    </citation>
    <scope>NUCLEOTIDE SEQUENCE</scope>
    <source>
        <tissue evidence="2">Leaves</tissue>
    </source>
</reference>
<dbReference type="Proteomes" id="UP000215914">
    <property type="component" value="Unassembled WGS sequence"/>
</dbReference>
<dbReference type="EC" id="3.4.22.15" evidence="2"/>
<dbReference type="Gene3D" id="1.10.287.2250">
    <property type="match status" value="1"/>
</dbReference>
<dbReference type="GO" id="GO:0004197">
    <property type="term" value="F:cysteine-type endopeptidase activity"/>
    <property type="evidence" value="ECO:0007669"/>
    <property type="project" value="UniProtKB-EC"/>
</dbReference>
<dbReference type="InterPro" id="IPR013201">
    <property type="entry name" value="Prot_inhib_I29"/>
</dbReference>
<accession>A0A9K3J5B7</accession>
<name>A0A9K3J5B7_HELAN</name>
<dbReference type="Pfam" id="PF08246">
    <property type="entry name" value="Inhibitor_I29"/>
    <property type="match status" value="1"/>
</dbReference>
<dbReference type="AlphaFoldDB" id="A0A9K3J5B7"/>
<dbReference type="EMBL" id="MNCJ02000319">
    <property type="protein sequence ID" value="KAF5809034.1"/>
    <property type="molecule type" value="Genomic_DNA"/>
</dbReference>
<feature type="domain" description="Cathepsin propeptide inhibitor" evidence="1">
    <location>
        <begin position="1"/>
        <end position="47"/>
    </location>
</feature>
<sequence>MYNVPGEKELRFQIYYGNAIYVENHNSQNHPYKLKLNRFANLSLDEYRGSYKSTEMIDQRRKGKAESFKSDRYSPTPADVLRGTYSLLSQN</sequence>
<gene>
    <name evidence="2" type="ORF">HanXRQr2_Chr04g0152431</name>
</gene>
<dbReference type="SMART" id="SM00848">
    <property type="entry name" value="Inhibitor_I29"/>
    <property type="match status" value="1"/>
</dbReference>
<comment type="caution">
    <text evidence="2">The sequence shown here is derived from an EMBL/GenBank/DDBJ whole genome shotgun (WGS) entry which is preliminary data.</text>
</comment>
<evidence type="ECO:0000313" key="3">
    <source>
        <dbReference type="Proteomes" id="UP000215914"/>
    </source>
</evidence>
<keyword evidence="2" id="KW-0378">Hydrolase</keyword>
<dbReference type="SUPFAM" id="SSF54001">
    <property type="entry name" value="Cysteine proteinases"/>
    <property type="match status" value="1"/>
</dbReference>
<dbReference type="Gramene" id="mRNA:HanXRQr2_Chr04g0152431">
    <property type="protein sequence ID" value="CDS:HanXRQr2_Chr04g0152431.1"/>
    <property type="gene ID" value="HanXRQr2_Chr04g0152431"/>
</dbReference>
<reference evidence="2" key="2">
    <citation type="submission" date="2020-06" db="EMBL/GenBank/DDBJ databases">
        <title>Helianthus annuus Genome sequencing and assembly Release 2.</title>
        <authorList>
            <person name="Gouzy J."/>
            <person name="Langlade N."/>
            <person name="Munos S."/>
        </authorList>
    </citation>
    <scope>NUCLEOTIDE SEQUENCE</scope>
    <source>
        <tissue evidence="2">Leaves</tissue>
    </source>
</reference>
<dbReference type="InterPro" id="IPR038765">
    <property type="entry name" value="Papain-like_cys_pep_sf"/>
</dbReference>
<evidence type="ECO:0000313" key="2">
    <source>
        <dbReference type="EMBL" id="KAF5809034.1"/>
    </source>
</evidence>
<keyword evidence="3" id="KW-1185">Reference proteome</keyword>
<protein>
    <submittedName>
        <fullName evidence="2">Cathepsin L</fullName>
        <ecNumber evidence="2">3.4.22.15</ecNumber>
    </submittedName>
</protein>